<dbReference type="PANTHER" id="PTHR20932:SF13">
    <property type="entry name" value="LD36653P"/>
    <property type="match status" value="1"/>
</dbReference>
<comment type="caution">
    <text evidence="4">The sequence shown here is derived from an EMBL/GenBank/DDBJ whole genome shotgun (WGS) entry which is preliminary data.</text>
</comment>
<feature type="compositionally biased region" description="Polar residues" evidence="1">
    <location>
        <begin position="141"/>
        <end position="152"/>
    </location>
</feature>
<keyword evidence="2" id="KW-0812">Transmembrane</keyword>
<dbReference type="EMBL" id="NEDP02005404">
    <property type="protein sequence ID" value="OWF41376.1"/>
    <property type="molecule type" value="Genomic_DNA"/>
</dbReference>
<proteinExistence type="predicted"/>
<dbReference type="InterPro" id="IPR045030">
    <property type="entry name" value="LYSM1-4"/>
</dbReference>
<dbReference type="Proteomes" id="UP000242188">
    <property type="component" value="Unassembled WGS sequence"/>
</dbReference>
<gene>
    <name evidence="4" type="ORF">KP79_PYT14719</name>
</gene>
<protein>
    <submittedName>
        <fullName evidence="4">LysM and putative peptidoglycan-binding domain-containing protein 3</fullName>
    </submittedName>
</protein>
<dbReference type="OrthoDB" id="538216at2759"/>
<sequence length="285" mass="32576">MSNGHLRPSSRGGLFGKKNEDYVYSGAQVQNVKKNRVYVFGDTDVADDEVVEFEMEMRSRKAPKTIDPKEKEPIYFEREVAEGDSLRSLALQYGCAVSELKRINNFIQDQDFYGYKVVKVPLKRHSFLTEQIARGKEEQTKQQSRTAQSNGMTVVDETCESSHDLQDETDNDSICDMSDPETQNLIIRTLSISEALNSQSRDAKNFLHNMDKDLSEIRRANDRTNRRSLDEVVSLLTNRTIRPFPKNRNKSDGANWGISWKSLVIGLIALVVICPVIFYLFVKYS</sequence>
<keyword evidence="2" id="KW-1133">Transmembrane helix</keyword>
<dbReference type="Gene3D" id="3.10.350.10">
    <property type="entry name" value="LysM domain"/>
    <property type="match status" value="1"/>
</dbReference>
<organism evidence="4 5">
    <name type="scientific">Mizuhopecten yessoensis</name>
    <name type="common">Japanese scallop</name>
    <name type="synonym">Patinopecten yessoensis</name>
    <dbReference type="NCBI Taxonomy" id="6573"/>
    <lineage>
        <taxon>Eukaryota</taxon>
        <taxon>Metazoa</taxon>
        <taxon>Spiralia</taxon>
        <taxon>Lophotrochozoa</taxon>
        <taxon>Mollusca</taxon>
        <taxon>Bivalvia</taxon>
        <taxon>Autobranchia</taxon>
        <taxon>Pteriomorphia</taxon>
        <taxon>Pectinida</taxon>
        <taxon>Pectinoidea</taxon>
        <taxon>Pectinidae</taxon>
        <taxon>Mizuhopecten</taxon>
    </lineage>
</organism>
<evidence type="ECO:0000256" key="1">
    <source>
        <dbReference type="SAM" id="MobiDB-lite"/>
    </source>
</evidence>
<evidence type="ECO:0000256" key="2">
    <source>
        <dbReference type="SAM" id="Phobius"/>
    </source>
</evidence>
<dbReference type="PROSITE" id="PS51782">
    <property type="entry name" value="LYSM"/>
    <property type="match status" value="1"/>
</dbReference>
<reference evidence="4 5" key="1">
    <citation type="journal article" date="2017" name="Nat. Ecol. Evol.">
        <title>Scallop genome provides insights into evolution of bilaterian karyotype and development.</title>
        <authorList>
            <person name="Wang S."/>
            <person name="Zhang J."/>
            <person name="Jiao W."/>
            <person name="Li J."/>
            <person name="Xun X."/>
            <person name="Sun Y."/>
            <person name="Guo X."/>
            <person name="Huan P."/>
            <person name="Dong B."/>
            <person name="Zhang L."/>
            <person name="Hu X."/>
            <person name="Sun X."/>
            <person name="Wang J."/>
            <person name="Zhao C."/>
            <person name="Wang Y."/>
            <person name="Wang D."/>
            <person name="Huang X."/>
            <person name="Wang R."/>
            <person name="Lv J."/>
            <person name="Li Y."/>
            <person name="Zhang Z."/>
            <person name="Liu B."/>
            <person name="Lu W."/>
            <person name="Hui Y."/>
            <person name="Liang J."/>
            <person name="Zhou Z."/>
            <person name="Hou R."/>
            <person name="Li X."/>
            <person name="Liu Y."/>
            <person name="Li H."/>
            <person name="Ning X."/>
            <person name="Lin Y."/>
            <person name="Zhao L."/>
            <person name="Xing Q."/>
            <person name="Dou J."/>
            <person name="Li Y."/>
            <person name="Mao J."/>
            <person name="Guo H."/>
            <person name="Dou H."/>
            <person name="Li T."/>
            <person name="Mu C."/>
            <person name="Jiang W."/>
            <person name="Fu Q."/>
            <person name="Fu X."/>
            <person name="Miao Y."/>
            <person name="Liu J."/>
            <person name="Yu Q."/>
            <person name="Li R."/>
            <person name="Liao H."/>
            <person name="Li X."/>
            <person name="Kong Y."/>
            <person name="Jiang Z."/>
            <person name="Chourrout D."/>
            <person name="Li R."/>
            <person name="Bao Z."/>
        </authorList>
    </citation>
    <scope>NUCLEOTIDE SEQUENCE [LARGE SCALE GENOMIC DNA]</scope>
    <source>
        <strain evidence="4 5">PY_sf001</strain>
    </source>
</reference>
<dbReference type="CDD" id="cd00118">
    <property type="entry name" value="LysM"/>
    <property type="match status" value="1"/>
</dbReference>
<feature type="domain" description="LysM" evidence="3">
    <location>
        <begin position="76"/>
        <end position="120"/>
    </location>
</feature>
<keyword evidence="2" id="KW-0472">Membrane</keyword>
<dbReference type="STRING" id="6573.A0A210PY15"/>
<accession>A0A210PY15</accession>
<feature type="transmembrane region" description="Helical" evidence="2">
    <location>
        <begin position="258"/>
        <end position="282"/>
    </location>
</feature>
<evidence type="ECO:0000313" key="4">
    <source>
        <dbReference type="EMBL" id="OWF41376.1"/>
    </source>
</evidence>
<dbReference type="PANTHER" id="PTHR20932">
    <property type="entry name" value="LYSM AND PUTATIVE PEPTIDOGLYCAN-BINDING DOMAIN-CONTAINING PROTEIN"/>
    <property type="match status" value="1"/>
</dbReference>
<name>A0A210PY15_MIZYE</name>
<evidence type="ECO:0000259" key="3">
    <source>
        <dbReference type="PROSITE" id="PS51782"/>
    </source>
</evidence>
<dbReference type="InterPro" id="IPR036779">
    <property type="entry name" value="LysM_dom_sf"/>
</dbReference>
<dbReference type="Pfam" id="PF01476">
    <property type="entry name" value="LysM"/>
    <property type="match status" value="1"/>
</dbReference>
<dbReference type="AlphaFoldDB" id="A0A210PY15"/>
<keyword evidence="5" id="KW-1185">Reference proteome</keyword>
<dbReference type="InterPro" id="IPR018392">
    <property type="entry name" value="LysM"/>
</dbReference>
<evidence type="ECO:0000313" key="5">
    <source>
        <dbReference type="Proteomes" id="UP000242188"/>
    </source>
</evidence>
<feature type="region of interest" description="Disordered" evidence="1">
    <location>
        <begin position="135"/>
        <end position="155"/>
    </location>
</feature>